<organism evidence="1 2">
    <name type="scientific">Vararia minispora EC-137</name>
    <dbReference type="NCBI Taxonomy" id="1314806"/>
    <lineage>
        <taxon>Eukaryota</taxon>
        <taxon>Fungi</taxon>
        <taxon>Dikarya</taxon>
        <taxon>Basidiomycota</taxon>
        <taxon>Agaricomycotina</taxon>
        <taxon>Agaricomycetes</taxon>
        <taxon>Russulales</taxon>
        <taxon>Lachnocladiaceae</taxon>
        <taxon>Vararia</taxon>
    </lineage>
</organism>
<name>A0ACB8QKG4_9AGAM</name>
<accession>A0ACB8QKG4</accession>
<dbReference type="EMBL" id="MU273549">
    <property type="protein sequence ID" value="KAI0032344.1"/>
    <property type="molecule type" value="Genomic_DNA"/>
</dbReference>
<gene>
    <name evidence="1" type="ORF">K488DRAFT_85950</name>
</gene>
<sequence>MKISIASSRSDFPSILLHLFRTFVTQLRSFFTIIFALALALSPCASAAPTVVSKAVSGPTPAIVSSHSTNATFFKAYKHGKDKEHEKKKKYEKESPQKDKKIAAKHARVIFRSVLGGPPRTSQRE</sequence>
<evidence type="ECO:0000313" key="2">
    <source>
        <dbReference type="Proteomes" id="UP000814128"/>
    </source>
</evidence>
<evidence type="ECO:0000313" key="1">
    <source>
        <dbReference type="EMBL" id="KAI0032344.1"/>
    </source>
</evidence>
<keyword evidence="2" id="KW-1185">Reference proteome</keyword>
<protein>
    <submittedName>
        <fullName evidence="1">Uncharacterized protein</fullName>
    </submittedName>
</protein>
<dbReference type="Proteomes" id="UP000814128">
    <property type="component" value="Unassembled WGS sequence"/>
</dbReference>
<proteinExistence type="predicted"/>
<reference evidence="1" key="1">
    <citation type="submission" date="2021-02" db="EMBL/GenBank/DDBJ databases">
        <authorList>
            <consortium name="DOE Joint Genome Institute"/>
            <person name="Ahrendt S."/>
            <person name="Looney B.P."/>
            <person name="Miyauchi S."/>
            <person name="Morin E."/>
            <person name="Drula E."/>
            <person name="Courty P.E."/>
            <person name="Chicoki N."/>
            <person name="Fauchery L."/>
            <person name="Kohler A."/>
            <person name="Kuo A."/>
            <person name="Labutti K."/>
            <person name="Pangilinan J."/>
            <person name="Lipzen A."/>
            <person name="Riley R."/>
            <person name="Andreopoulos W."/>
            <person name="He G."/>
            <person name="Johnson J."/>
            <person name="Barry K.W."/>
            <person name="Grigoriev I.V."/>
            <person name="Nagy L."/>
            <person name="Hibbett D."/>
            <person name="Henrissat B."/>
            <person name="Matheny P.B."/>
            <person name="Labbe J."/>
            <person name="Martin F."/>
        </authorList>
    </citation>
    <scope>NUCLEOTIDE SEQUENCE</scope>
    <source>
        <strain evidence="1">EC-137</strain>
    </source>
</reference>
<reference evidence="1" key="2">
    <citation type="journal article" date="2022" name="New Phytol.">
        <title>Evolutionary transition to the ectomycorrhizal habit in the genomes of a hyperdiverse lineage of mushroom-forming fungi.</title>
        <authorList>
            <person name="Looney B."/>
            <person name="Miyauchi S."/>
            <person name="Morin E."/>
            <person name="Drula E."/>
            <person name="Courty P.E."/>
            <person name="Kohler A."/>
            <person name="Kuo A."/>
            <person name="LaButti K."/>
            <person name="Pangilinan J."/>
            <person name="Lipzen A."/>
            <person name="Riley R."/>
            <person name="Andreopoulos W."/>
            <person name="He G."/>
            <person name="Johnson J."/>
            <person name="Nolan M."/>
            <person name="Tritt A."/>
            <person name="Barry K.W."/>
            <person name="Grigoriev I.V."/>
            <person name="Nagy L.G."/>
            <person name="Hibbett D."/>
            <person name="Henrissat B."/>
            <person name="Matheny P.B."/>
            <person name="Labbe J."/>
            <person name="Martin F.M."/>
        </authorList>
    </citation>
    <scope>NUCLEOTIDE SEQUENCE</scope>
    <source>
        <strain evidence="1">EC-137</strain>
    </source>
</reference>
<comment type="caution">
    <text evidence="1">The sequence shown here is derived from an EMBL/GenBank/DDBJ whole genome shotgun (WGS) entry which is preliminary data.</text>
</comment>